<evidence type="ECO:0000259" key="1">
    <source>
        <dbReference type="PROSITE" id="PS51186"/>
    </source>
</evidence>
<sequence length="165" mass="18032">MELSFRRASRGLIAAELAILNANPYFNRLSKDKERLTAADVEAEHRDAEAAGAERYVLFADGEPVGVLEFLMINPNDACAWIGLLVIRSQSHGRGYGKRALAWFDALMRDRGVTVHRLGVLAGNAPAHAFWRSQGAAEVKPAVLPDGKPIVIYERFVRGGDGCIS</sequence>
<dbReference type="Proteomes" id="UP000670947">
    <property type="component" value="Unassembled WGS sequence"/>
</dbReference>
<dbReference type="CDD" id="cd04301">
    <property type="entry name" value="NAT_SF"/>
    <property type="match status" value="1"/>
</dbReference>
<reference evidence="2 3" key="1">
    <citation type="submission" date="2021-03" db="EMBL/GenBank/DDBJ databases">
        <title>Paenibacillus artemisicola MWE-103 whole genome sequence.</title>
        <authorList>
            <person name="Ham Y.J."/>
        </authorList>
    </citation>
    <scope>NUCLEOTIDE SEQUENCE [LARGE SCALE GENOMIC DNA]</scope>
    <source>
        <strain evidence="2 3">MWE-103</strain>
    </source>
</reference>
<dbReference type="Pfam" id="PF00583">
    <property type="entry name" value="Acetyltransf_1"/>
    <property type="match status" value="1"/>
</dbReference>
<dbReference type="InterPro" id="IPR016181">
    <property type="entry name" value="Acyl_CoA_acyltransferase"/>
</dbReference>
<proteinExistence type="predicted"/>
<dbReference type="EMBL" id="JAGGDJ010000010">
    <property type="protein sequence ID" value="MBO7745567.1"/>
    <property type="molecule type" value="Genomic_DNA"/>
</dbReference>
<comment type="caution">
    <text evidence="2">The sequence shown here is derived from an EMBL/GenBank/DDBJ whole genome shotgun (WGS) entry which is preliminary data.</text>
</comment>
<evidence type="ECO:0000313" key="3">
    <source>
        <dbReference type="Proteomes" id="UP000670947"/>
    </source>
</evidence>
<organism evidence="2 3">
    <name type="scientific">Paenibacillus artemisiicola</name>
    <dbReference type="NCBI Taxonomy" id="1172618"/>
    <lineage>
        <taxon>Bacteria</taxon>
        <taxon>Bacillati</taxon>
        <taxon>Bacillota</taxon>
        <taxon>Bacilli</taxon>
        <taxon>Bacillales</taxon>
        <taxon>Paenibacillaceae</taxon>
        <taxon>Paenibacillus</taxon>
    </lineage>
</organism>
<keyword evidence="3" id="KW-1185">Reference proteome</keyword>
<accession>A0ABS3WB79</accession>
<dbReference type="SUPFAM" id="SSF55729">
    <property type="entry name" value="Acyl-CoA N-acyltransferases (Nat)"/>
    <property type="match status" value="1"/>
</dbReference>
<evidence type="ECO:0000313" key="2">
    <source>
        <dbReference type="EMBL" id="MBO7745567.1"/>
    </source>
</evidence>
<dbReference type="Gene3D" id="3.40.630.30">
    <property type="match status" value="1"/>
</dbReference>
<dbReference type="InterPro" id="IPR000182">
    <property type="entry name" value="GNAT_dom"/>
</dbReference>
<protein>
    <submittedName>
        <fullName evidence="2">GNAT family N-acetyltransferase</fullName>
    </submittedName>
</protein>
<dbReference type="RefSeq" id="WP_208848398.1">
    <property type="nucleotide sequence ID" value="NZ_JAGGDJ010000010.1"/>
</dbReference>
<name>A0ABS3WB79_9BACL</name>
<dbReference type="PROSITE" id="PS51186">
    <property type="entry name" value="GNAT"/>
    <property type="match status" value="1"/>
</dbReference>
<gene>
    <name evidence="2" type="ORF">I8J29_15260</name>
</gene>
<feature type="domain" description="N-acetyltransferase" evidence="1">
    <location>
        <begin position="3"/>
        <end position="158"/>
    </location>
</feature>